<dbReference type="InterPro" id="IPR001954">
    <property type="entry name" value="Glia_glutenin"/>
</dbReference>
<dbReference type="InterPro" id="IPR036312">
    <property type="entry name" value="Bifun_inhib/LTP/seed_sf"/>
</dbReference>
<evidence type="ECO:0000256" key="3">
    <source>
        <dbReference type="SAM" id="SignalP"/>
    </source>
</evidence>
<dbReference type="GO" id="GO:0045735">
    <property type="term" value="F:nutrient reservoir activity"/>
    <property type="evidence" value="ECO:0007669"/>
    <property type="project" value="InterPro"/>
</dbReference>
<dbReference type="Pfam" id="PF00234">
    <property type="entry name" value="Tryp_alpha_amyl"/>
    <property type="match status" value="1"/>
</dbReference>
<sequence>MKTFFLLLLLSLSLAASTTIAFAQCNNDVQGESTTTKDPLIPPHIGFAHCPDETIKKLDVCQDYMKERCMPGRDWRWWKSCKKVQRMCCQQLAETPQKCRCKTICKGFQSELGQILEHADLYGSFLQSTVASLTKRAQSLPSVCNMTPRSCNLPTTATGRCF</sequence>
<dbReference type="PANTHER" id="PTHR33454">
    <property type="entry name" value="PROLAMIN PPROL 14P"/>
    <property type="match status" value="1"/>
</dbReference>
<dbReference type="CDD" id="cd00261">
    <property type="entry name" value="AAI_SS"/>
    <property type="match status" value="1"/>
</dbReference>
<dbReference type="GO" id="GO:0005576">
    <property type="term" value="C:extracellular region"/>
    <property type="evidence" value="ECO:0007669"/>
    <property type="project" value="UniProtKB-SubCell"/>
</dbReference>
<keyword evidence="6" id="KW-1185">Reference proteome</keyword>
<dbReference type="Gene3D" id="1.10.110.10">
    <property type="entry name" value="Plant lipid-transfer and hydrophobic proteins"/>
    <property type="match status" value="1"/>
</dbReference>
<reference evidence="5" key="1">
    <citation type="submission" date="2023-07" db="EMBL/GenBank/DDBJ databases">
        <title>A chromosome-level genome assembly of Lolium multiflorum.</title>
        <authorList>
            <person name="Chen Y."/>
            <person name="Copetti D."/>
            <person name="Kolliker R."/>
            <person name="Studer B."/>
        </authorList>
    </citation>
    <scope>NUCLEOTIDE SEQUENCE</scope>
    <source>
        <strain evidence="5">02402/16</strain>
        <tissue evidence="5">Leaf</tissue>
    </source>
</reference>
<evidence type="ECO:0000256" key="1">
    <source>
        <dbReference type="ARBA" id="ARBA00004613"/>
    </source>
</evidence>
<keyword evidence="2" id="KW-0964">Secreted</keyword>
<evidence type="ECO:0000259" key="4">
    <source>
        <dbReference type="SMART" id="SM00499"/>
    </source>
</evidence>
<dbReference type="EMBL" id="JAUUTY010000002">
    <property type="protein sequence ID" value="KAK1677799.1"/>
    <property type="molecule type" value="Genomic_DNA"/>
</dbReference>
<dbReference type="SMART" id="SM00499">
    <property type="entry name" value="AAI"/>
    <property type="match status" value="1"/>
</dbReference>
<dbReference type="GO" id="GO:0004867">
    <property type="term" value="F:serine-type endopeptidase inhibitor activity"/>
    <property type="evidence" value="ECO:0007669"/>
    <property type="project" value="InterPro"/>
</dbReference>
<dbReference type="SUPFAM" id="SSF47699">
    <property type="entry name" value="Bifunctional inhibitor/lipid-transfer protein/seed storage 2S albumin"/>
    <property type="match status" value="1"/>
</dbReference>
<protein>
    <recommendedName>
        <fullName evidence="4">Bifunctional inhibitor/plant lipid transfer protein/seed storage helical domain-containing protein</fullName>
    </recommendedName>
</protein>
<dbReference type="InterPro" id="IPR006106">
    <property type="entry name" value="Allergen/soft/tryp_amyl_inhib"/>
</dbReference>
<feature type="chain" id="PRO_5042201508" description="Bifunctional inhibitor/plant lipid transfer protein/seed storage helical domain-containing protein" evidence="3">
    <location>
        <begin position="24"/>
        <end position="162"/>
    </location>
</feature>
<keyword evidence="3" id="KW-0732">Signal</keyword>
<evidence type="ECO:0000313" key="6">
    <source>
        <dbReference type="Proteomes" id="UP001231189"/>
    </source>
</evidence>
<dbReference type="PANTHER" id="PTHR33454:SF10">
    <property type="entry name" value="PUROINDOLINE-B"/>
    <property type="match status" value="1"/>
</dbReference>
<organism evidence="5 6">
    <name type="scientific">Lolium multiflorum</name>
    <name type="common">Italian ryegrass</name>
    <name type="synonym">Lolium perenne subsp. multiflorum</name>
    <dbReference type="NCBI Taxonomy" id="4521"/>
    <lineage>
        <taxon>Eukaryota</taxon>
        <taxon>Viridiplantae</taxon>
        <taxon>Streptophyta</taxon>
        <taxon>Embryophyta</taxon>
        <taxon>Tracheophyta</taxon>
        <taxon>Spermatophyta</taxon>
        <taxon>Magnoliopsida</taxon>
        <taxon>Liliopsida</taxon>
        <taxon>Poales</taxon>
        <taxon>Poaceae</taxon>
        <taxon>BOP clade</taxon>
        <taxon>Pooideae</taxon>
        <taxon>Poodae</taxon>
        <taxon>Poeae</taxon>
        <taxon>Poeae Chloroplast Group 2 (Poeae type)</taxon>
        <taxon>Loliodinae</taxon>
        <taxon>Loliinae</taxon>
        <taxon>Lolium</taxon>
    </lineage>
</organism>
<gene>
    <name evidence="5" type="ORF">QYE76_038647</name>
</gene>
<accession>A0AAD8T877</accession>
<feature type="signal peptide" evidence="3">
    <location>
        <begin position="1"/>
        <end position="23"/>
    </location>
</feature>
<evidence type="ECO:0000256" key="2">
    <source>
        <dbReference type="ARBA" id="ARBA00022525"/>
    </source>
</evidence>
<dbReference type="PRINTS" id="PR00808">
    <property type="entry name" value="AMLASEINHBTR"/>
</dbReference>
<comment type="subcellular location">
    <subcellularLocation>
        <location evidence="1">Secreted</location>
    </subcellularLocation>
</comment>
<proteinExistence type="predicted"/>
<feature type="domain" description="Bifunctional inhibitor/plant lipid transfer protein/seed storage helical" evidence="4">
    <location>
        <begin position="61"/>
        <end position="151"/>
    </location>
</feature>
<comment type="caution">
    <text evidence="5">The sequence shown here is derived from an EMBL/GenBank/DDBJ whole genome shotgun (WGS) entry which is preliminary data.</text>
</comment>
<dbReference type="InterPro" id="IPR016140">
    <property type="entry name" value="Bifunc_inhib/LTP/seed_store"/>
</dbReference>
<dbReference type="AlphaFoldDB" id="A0AAD8T877"/>
<name>A0AAD8T877_LOLMU</name>
<dbReference type="Proteomes" id="UP001231189">
    <property type="component" value="Unassembled WGS sequence"/>
</dbReference>
<evidence type="ECO:0000313" key="5">
    <source>
        <dbReference type="EMBL" id="KAK1677799.1"/>
    </source>
</evidence>